<sequence length="125" mass="13588">MLSGSMQPILIAFVVIGTYVSIGVIVSFSFIGVKDRHVSLGLFPFGVRRFSYPEISKVEYVEHVDTSDYLGGGWKLGQDRSTVILWKSGPALKIELTSGKRYIVQSDGAAMLVEATKKKIATSGS</sequence>
<proteinExistence type="predicted"/>
<evidence type="ECO:0000313" key="3">
    <source>
        <dbReference type="Proteomes" id="UP001595884"/>
    </source>
</evidence>
<feature type="transmembrane region" description="Helical" evidence="1">
    <location>
        <begin position="6"/>
        <end position="33"/>
    </location>
</feature>
<keyword evidence="1" id="KW-1133">Transmembrane helix</keyword>
<comment type="caution">
    <text evidence="2">The sequence shown here is derived from an EMBL/GenBank/DDBJ whole genome shotgun (WGS) entry which is preliminary data.</text>
</comment>
<gene>
    <name evidence="2" type="ORF">ACFO7V_18300</name>
</gene>
<evidence type="ECO:0008006" key="4">
    <source>
        <dbReference type="Google" id="ProtNLM"/>
    </source>
</evidence>
<reference evidence="3" key="1">
    <citation type="journal article" date="2019" name="Int. J. Syst. Evol. Microbiol.">
        <title>The Global Catalogue of Microorganisms (GCM) 10K type strain sequencing project: providing services to taxonomists for standard genome sequencing and annotation.</title>
        <authorList>
            <consortium name="The Broad Institute Genomics Platform"/>
            <consortium name="The Broad Institute Genome Sequencing Center for Infectious Disease"/>
            <person name="Wu L."/>
            <person name="Ma J."/>
        </authorList>
    </citation>
    <scope>NUCLEOTIDE SEQUENCE [LARGE SCALE GENOMIC DNA]</scope>
    <source>
        <strain evidence="3">CGMCC 1.12849</strain>
    </source>
</reference>
<keyword evidence="1" id="KW-0812">Transmembrane</keyword>
<keyword evidence="3" id="KW-1185">Reference proteome</keyword>
<accession>A0ABV9MR95</accession>
<organism evidence="2 3">
    <name type="scientific">Glutamicibacter bergerei</name>
    <dbReference type="NCBI Taxonomy" id="256702"/>
    <lineage>
        <taxon>Bacteria</taxon>
        <taxon>Bacillati</taxon>
        <taxon>Actinomycetota</taxon>
        <taxon>Actinomycetes</taxon>
        <taxon>Micrococcales</taxon>
        <taxon>Micrococcaceae</taxon>
        <taxon>Glutamicibacter</taxon>
    </lineage>
</organism>
<dbReference type="Proteomes" id="UP001595884">
    <property type="component" value="Unassembled WGS sequence"/>
</dbReference>
<keyword evidence="1" id="KW-0472">Membrane</keyword>
<evidence type="ECO:0000313" key="2">
    <source>
        <dbReference type="EMBL" id="MFC4718075.1"/>
    </source>
</evidence>
<name>A0ABV9MR95_9MICC</name>
<protein>
    <recommendedName>
        <fullName evidence="4">Bacterial Pleckstrin homology domain-containing protein</fullName>
    </recommendedName>
</protein>
<evidence type="ECO:0000256" key="1">
    <source>
        <dbReference type="SAM" id="Phobius"/>
    </source>
</evidence>
<dbReference type="EMBL" id="JBHSHE010000092">
    <property type="protein sequence ID" value="MFC4718075.1"/>
    <property type="molecule type" value="Genomic_DNA"/>
</dbReference>